<name>A0A6J7IJA8_9ZZZZ</name>
<evidence type="ECO:0000313" key="2">
    <source>
        <dbReference type="EMBL" id="CAB4931333.1"/>
    </source>
</evidence>
<evidence type="ECO:0000256" key="1">
    <source>
        <dbReference type="SAM" id="MobiDB-lite"/>
    </source>
</evidence>
<sequence>MASTRMIVSDVWKPTSARPGMSGIIGRAPAASTTVSAVWTTPLTSRDLWPTKRPSPSYTVTCSSRLRYARPPSAMGSIRPNTRSRMAAQSAPLKWVSSPRCALCAAWYATSAAYTNIFEGMHPRFRQVPPNTSRSTMATSMSSKSGVRIEFPEPVPMMSNSWCAIGHLPIGRVHRRGARPERRSGVRGQSAASCAPRVRSEAVPAPSVPSRCLLHSV</sequence>
<protein>
    <submittedName>
        <fullName evidence="2">Unannotated protein</fullName>
    </submittedName>
</protein>
<dbReference type="EMBL" id="CAFBMH010000143">
    <property type="protein sequence ID" value="CAB4931333.1"/>
    <property type="molecule type" value="Genomic_DNA"/>
</dbReference>
<reference evidence="2" key="1">
    <citation type="submission" date="2020-05" db="EMBL/GenBank/DDBJ databases">
        <authorList>
            <person name="Chiriac C."/>
            <person name="Salcher M."/>
            <person name="Ghai R."/>
            <person name="Kavagutti S V."/>
        </authorList>
    </citation>
    <scope>NUCLEOTIDE SEQUENCE</scope>
</reference>
<dbReference type="AlphaFoldDB" id="A0A6J7IJA8"/>
<gene>
    <name evidence="2" type="ORF">UFOPK3543_02675</name>
</gene>
<organism evidence="2">
    <name type="scientific">freshwater metagenome</name>
    <dbReference type="NCBI Taxonomy" id="449393"/>
    <lineage>
        <taxon>unclassified sequences</taxon>
        <taxon>metagenomes</taxon>
        <taxon>ecological metagenomes</taxon>
    </lineage>
</organism>
<feature type="region of interest" description="Disordered" evidence="1">
    <location>
        <begin position="176"/>
        <end position="200"/>
    </location>
</feature>
<accession>A0A6J7IJA8</accession>
<proteinExistence type="predicted"/>